<comment type="caution">
    <text evidence="2">The sequence shown here is derived from an EMBL/GenBank/DDBJ whole genome shotgun (WGS) entry which is preliminary data.</text>
</comment>
<keyword evidence="1" id="KW-1133">Transmembrane helix</keyword>
<keyword evidence="3" id="KW-1185">Reference proteome</keyword>
<dbReference type="AlphaFoldDB" id="A0AAN9EKL3"/>
<evidence type="ECO:0000256" key="1">
    <source>
        <dbReference type="SAM" id="Phobius"/>
    </source>
</evidence>
<gene>
    <name evidence="2" type="ORF">RIF29_29936</name>
</gene>
<sequence length="66" mass="7706">MQKHYFKSKLYLILYIKAADYSLLRSIFCIWFVGFASRDPLTPVMLSIAISGSWPRQSNDNNITKF</sequence>
<keyword evidence="1" id="KW-0812">Transmembrane</keyword>
<evidence type="ECO:0000313" key="3">
    <source>
        <dbReference type="Proteomes" id="UP001372338"/>
    </source>
</evidence>
<dbReference type="EMBL" id="JAYWIO010000006">
    <property type="protein sequence ID" value="KAK7256485.1"/>
    <property type="molecule type" value="Genomic_DNA"/>
</dbReference>
<name>A0AAN9EKL3_CROPI</name>
<evidence type="ECO:0000313" key="2">
    <source>
        <dbReference type="EMBL" id="KAK7256485.1"/>
    </source>
</evidence>
<protein>
    <submittedName>
        <fullName evidence="2">Uncharacterized protein</fullName>
    </submittedName>
</protein>
<keyword evidence="1" id="KW-0472">Membrane</keyword>
<organism evidence="2 3">
    <name type="scientific">Crotalaria pallida</name>
    <name type="common">Smooth rattlebox</name>
    <name type="synonym">Crotalaria striata</name>
    <dbReference type="NCBI Taxonomy" id="3830"/>
    <lineage>
        <taxon>Eukaryota</taxon>
        <taxon>Viridiplantae</taxon>
        <taxon>Streptophyta</taxon>
        <taxon>Embryophyta</taxon>
        <taxon>Tracheophyta</taxon>
        <taxon>Spermatophyta</taxon>
        <taxon>Magnoliopsida</taxon>
        <taxon>eudicotyledons</taxon>
        <taxon>Gunneridae</taxon>
        <taxon>Pentapetalae</taxon>
        <taxon>rosids</taxon>
        <taxon>fabids</taxon>
        <taxon>Fabales</taxon>
        <taxon>Fabaceae</taxon>
        <taxon>Papilionoideae</taxon>
        <taxon>50 kb inversion clade</taxon>
        <taxon>genistoids sensu lato</taxon>
        <taxon>core genistoids</taxon>
        <taxon>Crotalarieae</taxon>
        <taxon>Crotalaria</taxon>
    </lineage>
</organism>
<accession>A0AAN9EKL3</accession>
<feature type="transmembrane region" description="Helical" evidence="1">
    <location>
        <begin position="12"/>
        <end position="36"/>
    </location>
</feature>
<dbReference type="Proteomes" id="UP001372338">
    <property type="component" value="Unassembled WGS sequence"/>
</dbReference>
<proteinExistence type="predicted"/>
<reference evidence="2 3" key="1">
    <citation type="submission" date="2024-01" db="EMBL/GenBank/DDBJ databases">
        <title>The genomes of 5 underutilized Papilionoideae crops provide insights into root nodulation and disease resistanc.</title>
        <authorList>
            <person name="Yuan L."/>
        </authorList>
    </citation>
    <scope>NUCLEOTIDE SEQUENCE [LARGE SCALE GENOMIC DNA]</scope>
    <source>
        <strain evidence="2">ZHUSHIDOU_FW_LH</strain>
        <tissue evidence="2">Leaf</tissue>
    </source>
</reference>